<dbReference type="EMBL" id="JAQMWT010000148">
    <property type="protein sequence ID" value="KAJ8609179.1"/>
    <property type="molecule type" value="Genomic_DNA"/>
</dbReference>
<evidence type="ECO:0000313" key="3">
    <source>
        <dbReference type="Proteomes" id="UP001230188"/>
    </source>
</evidence>
<proteinExistence type="predicted"/>
<dbReference type="Proteomes" id="UP001230188">
    <property type="component" value="Unassembled WGS sequence"/>
</dbReference>
<feature type="compositionally biased region" description="Polar residues" evidence="1">
    <location>
        <begin position="99"/>
        <end position="110"/>
    </location>
</feature>
<comment type="caution">
    <text evidence="2">The sequence shown here is derived from an EMBL/GenBank/DDBJ whole genome shotgun (WGS) entry which is preliminary data.</text>
</comment>
<feature type="region of interest" description="Disordered" evidence="1">
    <location>
        <begin position="91"/>
        <end position="110"/>
    </location>
</feature>
<keyword evidence="3" id="KW-1185">Reference proteome</keyword>
<evidence type="ECO:0008006" key="4">
    <source>
        <dbReference type="Google" id="ProtNLM"/>
    </source>
</evidence>
<evidence type="ECO:0000256" key="1">
    <source>
        <dbReference type="SAM" id="MobiDB-lite"/>
    </source>
</evidence>
<accession>A0AAD7ULV7</accession>
<organism evidence="2 3">
    <name type="scientific">Chrysophaeum taylorii</name>
    <dbReference type="NCBI Taxonomy" id="2483200"/>
    <lineage>
        <taxon>Eukaryota</taxon>
        <taxon>Sar</taxon>
        <taxon>Stramenopiles</taxon>
        <taxon>Ochrophyta</taxon>
        <taxon>Pelagophyceae</taxon>
        <taxon>Pelagomonadales</taxon>
        <taxon>Pelagomonadaceae</taxon>
        <taxon>Chrysophaeum</taxon>
    </lineage>
</organism>
<dbReference type="InterPro" id="IPR007948">
    <property type="entry name" value="DUF736"/>
</dbReference>
<sequence>MERPATVAGFLTKQETHTMTTIATFTKTETGYIGEIHTLALKSKLTLSPADNTKGKAPDFRVIAEDGIEIGGAWKRKSKSSNAYLSVHLDDRASPPQFTPASSSVTASTC</sequence>
<dbReference type="AlphaFoldDB" id="A0AAD7ULV7"/>
<reference evidence="2" key="1">
    <citation type="submission" date="2023-01" db="EMBL/GenBank/DDBJ databases">
        <title>Metagenome sequencing of chrysophaentin producing Chrysophaeum taylorii.</title>
        <authorList>
            <person name="Davison J."/>
            <person name="Bewley C."/>
        </authorList>
    </citation>
    <scope>NUCLEOTIDE SEQUENCE</scope>
    <source>
        <strain evidence="2">NIES-1699</strain>
    </source>
</reference>
<protein>
    <recommendedName>
        <fullName evidence="4">DUF736 domain-containing protein</fullName>
    </recommendedName>
</protein>
<dbReference type="Pfam" id="PF05284">
    <property type="entry name" value="DUF736"/>
    <property type="match status" value="1"/>
</dbReference>
<evidence type="ECO:0000313" key="2">
    <source>
        <dbReference type="EMBL" id="KAJ8609179.1"/>
    </source>
</evidence>
<name>A0AAD7ULV7_9STRA</name>
<gene>
    <name evidence="2" type="ORF">CTAYLR_008432</name>
</gene>